<dbReference type="PROSITE" id="PS51767">
    <property type="entry name" value="PEPTIDASE_A1"/>
    <property type="match status" value="1"/>
</dbReference>
<dbReference type="GO" id="GO:0006508">
    <property type="term" value="P:proteolysis"/>
    <property type="evidence" value="ECO:0007669"/>
    <property type="project" value="UniProtKB-KW"/>
</dbReference>
<gene>
    <name evidence="17" type="primary">Piso0_001317</name>
    <name evidence="17" type="ORF">GNLVRS01_PISO0F03833g</name>
</gene>
<dbReference type="STRING" id="559304.G8YMF4"/>
<dbReference type="MEROPS" id="A01.067"/>
<dbReference type="HOGENOM" id="CLU_013253_9_1_1"/>
<evidence type="ECO:0000313" key="17">
    <source>
        <dbReference type="EMBL" id="CCE88550.1"/>
    </source>
</evidence>
<evidence type="ECO:0000256" key="12">
    <source>
        <dbReference type="PIRSR" id="PIRSR601461-1"/>
    </source>
</evidence>
<evidence type="ECO:0000256" key="5">
    <source>
        <dbReference type="ARBA" id="ARBA00022525"/>
    </source>
</evidence>
<keyword evidence="6 13" id="KW-0645">Protease</keyword>
<comment type="catalytic activity">
    <reaction evidence="1">
        <text>Preferential cleavage at the carboxyl of hydrophobic amino acids, but fails to cleave 15-Leu-|-Tyr-16, 16-Tyr-|-Leu-17 and 24-Phe-|-Phe-25 of insulin B chain. Activates trypsinogen, and degrades keratin.</text>
        <dbReference type="EC" id="3.4.23.24"/>
    </reaction>
</comment>
<evidence type="ECO:0000256" key="2">
    <source>
        <dbReference type="ARBA" id="ARBA00004613"/>
    </source>
</evidence>
<dbReference type="InterPro" id="IPR033876">
    <property type="entry name" value="SAP-like"/>
</dbReference>
<dbReference type="GO" id="GO:0005576">
    <property type="term" value="C:extracellular region"/>
    <property type="evidence" value="ECO:0007669"/>
    <property type="project" value="UniProtKB-SubCell"/>
</dbReference>
<comment type="similarity">
    <text evidence="3 13">Belongs to the peptidase A1 family.</text>
</comment>
<dbReference type="PANTHER" id="PTHR47966:SF65">
    <property type="entry name" value="ASPARTIC-TYPE ENDOPEPTIDASE"/>
    <property type="match status" value="1"/>
</dbReference>
<accession>G8YMF4</accession>
<evidence type="ECO:0000256" key="15">
    <source>
        <dbReference type="SAM" id="SignalP"/>
    </source>
</evidence>
<dbReference type="Gene3D" id="2.40.70.10">
    <property type="entry name" value="Acid Proteases"/>
    <property type="match status" value="3"/>
</dbReference>
<evidence type="ECO:0000256" key="6">
    <source>
        <dbReference type="ARBA" id="ARBA00022670"/>
    </source>
</evidence>
<feature type="active site" evidence="12">
    <location>
        <position position="414"/>
    </location>
</feature>
<evidence type="ECO:0000256" key="14">
    <source>
        <dbReference type="SAM" id="MobiDB-lite"/>
    </source>
</evidence>
<dbReference type="PANTHER" id="PTHR47966">
    <property type="entry name" value="BETA-SITE APP-CLEAVING ENZYME, ISOFORM A-RELATED"/>
    <property type="match status" value="1"/>
</dbReference>
<comment type="subcellular location">
    <subcellularLocation>
        <location evidence="2">Secreted</location>
    </subcellularLocation>
</comment>
<dbReference type="EMBL" id="FO082054">
    <property type="protein sequence ID" value="CCE88550.1"/>
    <property type="molecule type" value="Genomic_DNA"/>
</dbReference>
<dbReference type="InterPro" id="IPR033121">
    <property type="entry name" value="PEPTIDASE_A1"/>
</dbReference>
<dbReference type="PROSITE" id="PS00141">
    <property type="entry name" value="ASP_PROTEASE"/>
    <property type="match status" value="2"/>
</dbReference>
<evidence type="ECO:0000256" key="1">
    <source>
        <dbReference type="ARBA" id="ARBA00001675"/>
    </source>
</evidence>
<keyword evidence="11" id="KW-1015">Disulfide bond</keyword>
<dbReference type="EC" id="3.4.23.24" evidence="4"/>
<name>G8YMF4_PICSO</name>
<dbReference type="eggNOG" id="KOG1339">
    <property type="taxonomic scope" value="Eukaryota"/>
</dbReference>
<evidence type="ECO:0000259" key="16">
    <source>
        <dbReference type="PROSITE" id="PS51767"/>
    </source>
</evidence>
<keyword evidence="10" id="KW-0865">Zymogen</keyword>
<feature type="region of interest" description="Disordered" evidence="14">
    <location>
        <begin position="139"/>
        <end position="158"/>
    </location>
</feature>
<evidence type="ECO:0000256" key="10">
    <source>
        <dbReference type="ARBA" id="ARBA00023145"/>
    </source>
</evidence>
<keyword evidence="18" id="KW-1185">Reference proteome</keyword>
<keyword evidence="5" id="KW-0964">Secreted</keyword>
<dbReference type="SUPFAM" id="SSF50630">
    <property type="entry name" value="Acid proteases"/>
    <property type="match status" value="2"/>
</dbReference>
<keyword evidence="8 13" id="KW-0064">Aspartyl protease</keyword>
<evidence type="ECO:0000256" key="13">
    <source>
        <dbReference type="RuleBase" id="RU000454"/>
    </source>
</evidence>
<dbReference type="CDD" id="cd05474">
    <property type="entry name" value="SAP_like"/>
    <property type="match status" value="1"/>
</dbReference>
<evidence type="ECO:0000256" key="3">
    <source>
        <dbReference type="ARBA" id="ARBA00007447"/>
    </source>
</evidence>
<evidence type="ECO:0000256" key="11">
    <source>
        <dbReference type="ARBA" id="ARBA00023157"/>
    </source>
</evidence>
<feature type="domain" description="Peptidase A1" evidence="16">
    <location>
        <begin position="72"/>
        <end position="517"/>
    </location>
</feature>
<evidence type="ECO:0000313" key="18">
    <source>
        <dbReference type="Proteomes" id="UP000005222"/>
    </source>
</evidence>
<dbReference type="InParanoid" id="G8YMF4"/>
<organism evidence="17 18">
    <name type="scientific">Pichia sorbitophila (strain ATCC MYA-4447 / BCRC 22081 / CBS 7064 / NBRC 10061 / NRRL Y-12695)</name>
    <name type="common">Hybrid yeast</name>
    <dbReference type="NCBI Taxonomy" id="559304"/>
    <lineage>
        <taxon>Eukaryota</taxon>
        <taxon>Fungi</taxon>
        <taxon>Dikarya</taxon>
        <taxon>Ascomycota</taxon>
        <taxon>Saccharomycotina</taxon>
        <taxon>Pichiomycetes</taxon>
        <taxon>Debaryomycetaceae</taxon>
        <taxon>Millerozyma</taxon>
    </lineage>
</organism>
<keyword evidence="7 15" id="KW-0732">Signal</keyword>
<dbReference type="GO" id="GO:0004190">
    <property type="term" value="F:aspartic-type endopeptidase activity"/>
    <property type="evidence" value="ECO:0007669"/>
    <property type="project" value="UniProtKB-KW"/>
</dbReference>
<dbReference type="InterPro" id="IPR021109">
    <property type="entry name" value="Peptidase_aspartic_dom_sf"/>
</dbReference>
<dbReference type="OMA" id="QFGCNST"/>
<protein>
    <recommendedName>
        <fullName evidence="4">candidapepsin</fullName>
        <ecNumber evidence="4">3.4.23.24</ecNumber>
    </recommendedName>
</protein>
<evidence type="ECO:0000256" key="7">
    <source>
        <dbReference type="ARBA" id="ARBA00022729"/>
    </source>
</evidence>
<dbReference type="AlphaFoldDB" id="G8YMF4"/>
<dbReference type="FunFam" id="2.40.70.10:FF:000023">
    <property type="entry name" value="Aspartic protease"/>
    <property type="match status" value="1"/>
</dbReference>
<dbReference type="InterPro" id="IPR001461">
    <property type="entry name" value="Aspartic_peptidase_A1"/>
</dbReference>
<proteinExistence type="inferred from homology"/>
<feature type="chain" id="PRO_5003519128" description="candidapepsin" evidence="15">
    <location>
        <begin position="19"/>
        <end position="618"/>
    </location>
</feature>
<sequence>MRVSWVFLAAALSGAVSSQEDHPLKINFNVVRGNDHSDISKRDNRGAFFAPSLGKRDDDGVSVSLKNEKTFYLAQLKIGSNSQQVGVLVDTGSSDLWIVSKDVKCAESRYSSQKRDASYLGEQADDLDKRDRFLQGKGDFAPQKQASSNPAPTKTQNVKHMDQVGAASSVTASAAAEDVANKDGFSFSTIVVSDISGFSMPSFSMPSFSFNAPSNAAGGGGAAGGGAGGGPQQTGGCTAYGSFETSKSDSFHKNSSAPPFAIQYADGSDAVGQWGYDDVEIGGSKVKGLSFAVVNETGSEMGVLGIGLPGLETTYTGQRAGDPYKYENLPLKMKSQGLIKKSAYSLYLSEEDAKSGTVLFGAVDTAKFDGNLQTLKVLDTGLGYDEPIRLQIRLDSIKVEDTPLYDAGVAAVLDSGSTLSYFPSILAKRMGKMLGGKYSSNLGAYQIKCPSSSSANVTFDFGGAKISVPLSELVLSYGKQCYLGILESKSPYVLLGDNFLRRAYVVYDLDDNEISLAQVKYTSDENIQAISSSVPKASKAPGYSSVNLPSSFGGSNPTKVVSYNGGSATGSYMSFSNSPASHTSSSGGKTSDAAPFSSFKIILKLFVTICLFGSIALL</sequence>
<evidence type="ECO:0000256" key="4">
    <source>
        <dbReference type="ARBA" id="ARBA00013207"/>
    </source>
</evidence>
<dbReference type="InterPro" id="IPR001969">
    <property type="entry name" value="Aspartic_peptidase_AS"/>
</dbReference>
<feature type="compositionally biased region" description="Polar residues" evidence="14">
    <location>
        <begin position="144"/>
        <end position="158"/>
    </location>
</feature>
<feature type="active site" evidence="12">
    <location>
        <position position="90"/>
    </location>
</feature>
<dbReference type="Pfam" id="PF00026">
    <property type="entry name" value="Asp"/>
    <property type="match status" value="2"/>
</dbReference>
<dbReference type="FunCoup" id="G8YMF4">
    <property type="interactions" value="577"/>
</dbReference>
<evidence type="ECO:0000256" key="9">
    <source>
        <dbReference type="ARBA" id="ARBA00022801"/>
    </source>
</evidence>
<evidence type="ECO:0000256" key="8">
    <source>
        <dbReference type="ARBA" id="ARBA00022750"/>
    </source>
</evidence>
<dbReference type="OrthoDB" id="771136at2759"/>
<dbReference type="Proteomes" id="UP000005222">
    <property type="component" value="Chromosome F"/>
</dbReference>
<dbReference type="PRINTS" id="PR00792">
    <property type="entry name" value="PEPSIN"/>
</dbReference>
<feature type="signal peptide" evidence="15">
    <location>
        <begin position="1"/>
        <end position="18"/>
    </location>
</feature>
<reference evidence="17 18" key="1">
    <citation type="journal article" date="2012" name="G3 (Bethesda)">
        <title>Pichia sorbitophila, an interspecies yeast hybrid reveals early steps of genome resolution following polyploidization.</title>
        <authorList>
            <person name="Leh Louis V."/>
            <person name="Despons L."/>
            <person name="Friedrich A."/>
            <person name="Martin T."/>
            <person name="Durrens P."/>
            <person name="Casaregola S."/>
            <person name="Neuveglise C."/>
            <person name="Fairhead C."/>
            <person name="Marck C."/>
            <person name="Cruz J.A."/>
            <person name="Straub M.L."/>
            <person name="Kugler V."/>
            <person name="Sacerdot C."/>
            <person name="Uzunov Z."/>
            <person name="Thierry A."/>
            <person name="Weiss S."/>
            <person name="Bleykasten C."/>
            <person name="De Montigny J."/>
            <person name="Jacques N."/>
            <person name="Jung P."/>
            <person name="Lemaire M."/>
            <person name="Mallet S."/>
            <person name="Morel G."/>
            <person name="Richard G.F."/>
            <person name="Sarkar A."/>
            <person name="Savel G."/>
            <person name="Schacherer J."/>
            <person name="Seret M.L."/>
            <person name="Talla E."/>
            <person name="Samson G."/>
            <person name="Jubin C."/>
            <person name="Poulain J."/>
            <person name="Vacherie B."/>
            <person name="Barbe V."/>
            <person name="Pelletier E."/>
            <person name="Sherman D.J."/>
            <person name="Westhof E."/>
            <person name="Weissenbach J."/>
            <person name="Baret P.V."/>
            <person name="Wincker P."/>
            <person name="Gaillardin C."/>
            <person name="Dujon B."/>
            <person name="Souciet J.L."/>
        </authorList>
    </citation>
    <scope>NUCLEOTIDE SEQUENCE [LARGE SCALE GENOMIC DNA]</scope>
    <source>
        <strain evidence="18">ATCC MYA-4447 / BCRC 22081 / CBS 7064 / NBRC 10061 / NRRL Y-12695</strain>
    </source>
</reference>
<keyword evidence="9 13" id="KW-0378">Hydrolase</keyword>